<name>A0ABQ7H3X0_DUNSA</name>
<feature type="compositionally biased region" description="Polar residues" evidence="1">
    <location>
        <begin position="176"/>
        <end position="189"/>
    </location>
</feature>
<protein>
    <recommendedName>
        <fullName evidence="4">Encoded protein</fullName>
    </recommendedName>
</protein>
<evidence type="ECO:0000313" key="2">
    <source>
        <dbReference type="EMBL" id="KAF5841556.1"/>
    </source>
</evidence>
<dbReference type="EMBL" id="MU069483">
    <property type="protein sequence ID" value="KAF5841556.1"/>
    <property type="molecule type" value="Genomic_DNA"/>
</dbReference>
<organism evidence="2 3">
    <name type="scientific">Dunaliella salina</name>
    <name type="common">Green alga</name>
    <name type="synonym">Protococcus salinus</name>
    <dbReference type="NCBI Taxonomy" id="3046"/>
    <lineage>
        <taxon>Eukaryota</taxon>
        <taxon>Viridiplantae</taxon>
        <taxon>Chlorophyta</taxon>
        <taxon>core chlorophytes</taxon>
        <taxon>Chlorophyceae</taxon>
        <taxon>CS clade</taxon>
        <taxon>Chlamydomonadales</taxon>
        <taxon>Dunaliellaceae</taxon>
        <taxon>Dunaliella</taxon>
    </lineage>
</organism>
<comment type="caution">
    <text evidence="2">The sequence shown here is derived from an EMBL/GenBank/DDBJ whole genome shotgun (WGS) entry which is preliminary data.</text>
</comment>
<gene>
    <name evidence="2" type="ORF">DUNSADRAFT_12484</name>
</gene>
<feature type="region of interest" description="Disordered" evidence="1">
    <location>
        <begin position="99"/>
        <end position="143"/>
    </location>
</feature>
<feature type="compositionally biased region" description="Basic and acidic residues" evidence="1">
    <location>
        <begin position="211"/>
        <end position="224"/>
    </location>
</feature>
<reference evidence="2" key="1">
    <citation type="submission" date="2017-08" db="EMBL/GenBank/DDBJ databases">
        <authorList>
            <person name="Polle J.E."/>
            <person name="Barry K."/>
            <person name="Cushman J."/>
            <person name="Schmutz J."/>
            <person name="Tran D."/>
            <person name="Hathwaick L.T."/>
            <person name="Yim W.C."/>
            <person name="Jenkins J."/>
            <person name="Mckie-Krisberg Z.M."/>
            <person name="Prochnik S."/>
            <person name="Lindquist E."/>
            <person name="Dockter R.B."/>
            <person name="Adam C."/>
            <person name="Molina H."/>
            <person name="Bunkerborg J."/>
            <person name="Jin E."/>
            <person name="Buchheim M."/>
            <person name="Magnuson J."/>
        </authorList>
    </citation>
    <scope>NUCLEOTIDE SEQUENCE</scope>
    <source>
        <strain evidence="2">CCAP 19/18</strain>
    </source>
</reference>
<evidence type="ECO:0000256" key="1">
    <source>
        <dbReference type="SAM" id="MobiDB-lite"/>
    </source>
</evidence>
<keyword evidence="3" id="KW-1185">Reference proteome</keyword>
<sequence>MGGVPIKGKGVMETWIWKHPPQWKECTSGLPPLPPSCALLHKRFCTPHYSHCSAELPGSLLLPKVIQASLQRSNTTPVHENSHVLSSQLRGLFVMGDADDQRRKSGKTCDSSLHTLSSPKCSLPPSSMAPASIPDNGCLPSPSLGPAAPPAAFTRHQRASFAPDTFLLLSPRGSRDTPSPQQERGSLNASLLEAELKSWASSHRGSAASLKESKAEQGQERDKD</sequence>
<evidence type="ECO:0000313" key="3">
    <source>
        <dbReference type="Proteomes" id="UP000815325"/>
    </source>
</evidence>
<proteinExistence type="predicted"/>
<feature type="compositionally biased region" description="Low complexity" evidence="1">
    <location>
        <begin position="116"/>
        <end position="126"/>
    </location>
</feature>
<evidence type="ECO:0008006" key="4">
    <source>
        <dbReference type="Google" id="ProtNLM"/>
    </source>
</evidence>
<accession>A0ABQ7H3X0</accession>
<feature type="region of interest" description="Disordered" evidence="1">
    <location>
        <begin position="167"/>
        <end position="224"/>
    </location>
</feature>
<dbReference type="Proteomes" id="UP000815325">
    <property type="component" value="Unassembled WGS sequence"/>
</dbReference>